<dbReference type="Gene3D" id="3.30.1370.110">
    <property type="match status" value="1"/>
</dbReference>
<evidence type="ECO:0000313" key="3">
    <source>
        <dbReference type="EMBL" id="CAI0540700.1"/>
    </source>
</evidence>
<dbReference type="PROSITE" id="PS50828">
    <property type="entry name" value="SMR"/>
    <property type="match status" value="1"/>
</dbReference>
<name>A0AAV0Q5C0_9ROSI</name>
<dbReference type="PANTHER" id="PTHR47676">
    <property type="entry name" value="OS01G0225100 PROTEIN"/>
    <property type="match status" value="1"/>
</dbReference>
<dbReference type="Pfam" id="PF24767">
    <property type="entry name" value="UBA_At5g58720"/>
    <property type="match status" value="1"/>
</dbReference>
<comment type="caution">
    <text evidence="3">The sequence shown here is derived from an EMBL/GenBank/DDBJ whole genome shotgun (WGS) entry which is preliminary data.</text>
</comment>
<feature type="compositionally biased region" description="Low complexity" evidence="1">
    <location>
        <begin position="80"/>
        <end position="108"/>
    </location>
</feature>
<dbReference type="Pfam" id="PF08590">
    <property type="entry name" value="DUF1771"/>
    <property type="match status" value="1"/>
</dbReference>
<dbReference type="InterPro" id="IPR055319">
    <property type="entry name" value="At5g58720-like"/>
</dbReference>
<dbReference type="InterPro" id="IPR036063">
    <property type="entry name" value="Smr_dom_sf"/>
</dbReference>
<sequence>MRKQAKRKKSRPSNPKPAAGTATGVRPSPQEEERKILGALMEAFDSASIDDAAAAYKEANGDVNRAAEILTTMTDNTDVSSGVSGFDTGSGSGSSCSSASSSGSSEGSMEGHLISGGKGFRGNNKQKKVVAVTGTVSTLLGKEYVKASQRRDSSKSKEFGNGAPDREDAAQFLCSMLGEDSELNLAVVRDVLCQCGYNVEKAMDALIDLSASTSEQSSNCSKKQYTYYADNFIDKASDCTSYSSESDLHESVWDYGYRNYAQVLTNSEAPSPSVPKISKSELPQKVLDSLYSITESSKHEPHSMNWKKIVKKMQSLGPVDVPLLSDDASELDMDACLVTHFLYGLVAKGDEYRVLRESAKQHWDSRTSYFHRAAAAYSKGERQYAAYLSDQGRAETKFAQEADKKASMDIFKARNKEIKNVVTIDLHGQHVKPAMKVLKLHLLFGTYVNCHRFVSAIQVLRVITGCGSHGLGKSKLKQSVVKLLESEQLEWSEENRGTLLIKIDGCKEYSFMDTDSDPE</sequence>
<evidence type="ECO:0000313" key="4">
    <source>
        <dbReference type="Proteomes" id="UP001154282"/>
    </source>
</evidence>
<protein>
    <recommendedName>
        <fullName evidence="2">Smr domain-containing protein</fullName>
    </recommendedName>
</protein>
<dbReference type="InterPro" id="IPR002625">
    <property type="entry name" value="Smr_dom"/>
</dbReference>
<accession>A0AAV0Q5C0</accession>
<keyword evidence="4" id="KW-1185">Reference proteome</keyword>
<evidence type="ECO:0000259" key="2">
    <source>
        <dbReference type="PROSITE" id="PS50828"/>
    </source>
</evidence>
<feature type="region of interest" description="Disordered" evidence="1">
    <location>
        <begin position="1"/>
        <end position="33"/>
    </location>
</feature>
<dbReference type="PANTHER" id="PTHR47676:SF1">
    <property type="entry name" value="SMR DOMAIN-CONTAINING PROTEIN"/>
    <property type="match status" value="1"/>
</dbReference>
<dbReference type="InterPro" id="IPR056254">
    <property type="entry name" value="At5g58720/SDE5-like_UBA-like"/>
</dbReference>
<feature type="compositionally biased region" description="Basic residues" evidence="1">
    <location>
        <begin position="1"/>
        <end position="11"/>
    </location>
</feature>
<gene>
    <name evidence="3" type="ORF">LITE_LOCUS41801</name>
</gene>
<dbReference type="SUPFAM" id="SSF160443">
    <property type="entry name" value="SMR domain-like"/>
    <property type="match status" value="1"/>
</dbReference>
<reference evidence="3" key="1">
    <citation type="submission" date="2022-08" db="EMBL/GenBank/DDBJ databases">
        <authorList>
            <person name="Gutierrez-Valencia J."/>
        </authorList>
    </citation>
    <scope>NUCLEOTIDE SEQUENCE</scope>
</reference>
<proteinExistence type="predicted"/>
<dbReference type="SMART" id="SM00463">
    <property type="entry name" value="SMR"/>
    <property type="match status" value="1"/>
</dbReference>
<feature type="region of interest" description="Disordered" evidence="1">
    <location>
        <begin position="76"/>
        <end position="121"/>
    </location>
</feature>
<dbReference type="AlphaFoldDB" id="A0AAV0Q5C0"/>
<dbReference type="EMBL" id="CAMGYJ010000009">
    <property type="protein sequence ID" value="CAI0540700.1"/>
    <property type="molecule type" value="Genomic_DNA"/>
</dbReference>
<dbReference type="InterPro" id="IPR013899">
    <property type="entry name" value="DUF1771"/>
</dbReference>
<evidence type="ECO:0000256" key="1">
    <source>
        <dbReference type="SAM" id="MobiDB-lite"/>
    </source>
</evidence>
<dbReference type="Proteomes" id="UP001154282">
    <property type="component" value="Unassembled WGS sequence"/>
</dbReference>
<organism evidence="3 4">
    <name type="scientific">Linum tenue</name>
    <dbReference type="NCBI Taxonomy" id="586396"/>
    <lineage>
        <taxon>Eukaryota</taxon>
        <taxon>Viridiplantae</taxon>
        <taxon>Streptophyta</taxon>
        <taxon>Embryophyta</taxon>
        <taxon>Tracheophyta</taxon>
        <taxon>Spermatophyta</taxon>
        <taxon>Magnoliopsida</taxon>
        <taxon>eudicotyledons</taxon>
        <taxon>Gunneridae</taxon>
        <taxon>Pentapetalae</taxon>
        <taxon>rosids</taxon>
        <taxon>fabids</taxon>
        <taxon>Malpighiales</taxon>
        <taxon>Linaceae</taxon>
        <taxon>Linum</taxon>
    </lineage>
</organism>
<feature type="domain" description="Smr" evidence="2">
    <location>
        <begin position="424"/>
        <end position="504"/>
    </location>
</feature>
<dbReference type="SMART" id="SM01162">
    <property type="entry name" value="DUF1771"/>
    <property type="match status" value="1"/>
</dbReference>